<evidence type="ECO:0000259" key="4">
    <source>
        <dbReference type="Pfam" id="PF00557"/>
    </source>
</evidence>
<dbReference type="RefSeq" id="WP_078711313.1">
    <property type="nucleotide sequence ID" value="NZ_FUWY01000002.1"/>
</dbReference>
<gene>
    <name evidence="7" type="ORF">SAMN02745191_0882</name>
</gene>
<dbReference type="Pfam" id="PF00557">
    <property type="entry name" value="Peptidase_M24"/>
    <property type="match status" value="1"/>
</dbReference>
<dbReference type="STRING" id="118967.SAMN02745191_0882"/>
<dbReference type="GO" id="GO:0070006">
    <property type="term" value="F:metalloaminopeptidase activity"/>
    <property type="evidence" value="ECO:0007669"/>
    <property type="project" value="InterPro"/>
</dbReference>
<evidence type="ECO:0000256" key="2">
    <source>
        <dbReference type="ARBA" id="ARBA00022723"/>
    </source>
</evidence>
<keyword evidence="7" id="KW-0031">Aminopeptidase</keyword>
<feature type="domain" description="Peptidase M24" evidence="4">
    <location>
        <begin position="309"/>
        <end position="526"/>
    </location>
</feature>
<dbReference type="Pfam" id="PF01321">
    <property type="entry name" value="Creatinase_N"/>
    <property type="match status" value="1"/>
</dbReference>
<dbReference type="GO" id="GO:0005737">
    <property type="term" value="C:cytoplasm"/>
    <property type="evidence" value="ECO:0007669"/>
    <property type="project" value="UniProtKB-ARBA"/>
</dbReference>
<comment type="similarity">
    <text evidence="1">Belongs to the peptidase M24B family.</text>
</comment>
<keyword evidence="7" id="KW-0645">Protease</keyword>
<dbReference type="InterPro" id="IPR036005">
    <property type="entry name" value="Creatinase/aminopeptidase-like"/>
</dbReference>
<sequence>MTVKENLAKLRSLMKQEGIDIYYIPTADYHQSEYLSDYFKSRKFMSGFTGSAGTLVVTMKEAGLWTDGRYFVQAAKQLKGSTIDLYKMGQEGVPTVSEFIDKKIPNKGVLGFDGRVVNAKTAGNFEKLLASKAVTLKTDKDLVEPIWTDRPALPAESCFLLSEKYTGVKIEDKIKRLQNAMKEKNADVCVLVSLEDVAWLLNLRGFDIEDTPVALAFATVTKNKVNLFIDKKKLNAEICKKFSSAKVSIRGYYDLGDELATYKDKTILLSTSTISAYHRSLIDPSCTILDEANPIVMYRAIKNKTEIKNIRFSHVKDGAAVTKFIYWLKNNIGKIEIDELTAGAKLHELREAQDNFIEDSFGAIVAYGPNAAMMHYSATEKNHAVLKNEGFLLVDSGGQYFEGTTDITRTIALGKLTQEEKVYFTTVLRSMIRLSKVNFLYGCTGASLDILARGPVWDLDIDYQCGTGHGIGFVLGVHEGPHGFRWSNTGTGFGVVPLEEGMIVTNEPGIYVPNKLGIRIENELLTQKGKKNTYGQFMHFDTVTLAPIDLDAVLPELMTQDEIDYLNAYHAEVYKQISPYCTQKEKTWLKIQTRKIK</sequence>
<keyword evidence="8" id="KW-1185">Reference proteome</keyword>
<dbReference type="Gene3D" id="3.90.230.10">
    <property type="entry name" value="Creatinase/methionine aminopeptidase superfamily"/>
    <property type="match status" value="1"/>
</dbReference>
<dbReference type="OrthoDB" id="9806388at2"/>
<reference evidence="8" key="1">
    <citation type="submission" date="2017-02" db="EMBL/GenBank/DDBJ databases">
        <authorList>
            <person name="Varghese N."/>
            <person name="Submissions S."/>
        </authorList>
    </citation>
    <scope>NUCLEOTIDE SEQUENCE [LARGE SCALE GENOMIC DNA]</scope>
    <source>
        <strain evidence="8">ATCC 25662</strain>
    </source>
</reference>
<evidence type="ECO:0000259" key="6">
    <source>
        <dbReference type="Pfam" id="PF16188"/>
    </source>
</evidence>
<keyword evidence="2" id="KW-0479">Metal-binding</keyword>
<dbReference type="FunFam" id="3.90.230.10:FF:000009">
    <property type="entry name" value="xaa-Pro aminopeptidase 2"/>
    <property type="match status" value="1"/>
</dbReference>
<name>A0A1T4LH31_9FIRM</name>
<accession>A0A1T4LH31</accession>
<evidence type="ECO:0000313" key="7">
    <source>
        <dbReference type="EMBL" id="SJZ53916.1"/>
    </source>
</evidence>
<dbReference type="Pfam" id="PF16188">
    <property type="entry name" value="Peptidase_M24_C"/>
    <property type="match status" value="1"/>
</dbReference>
<dbReference type="PANTHER" id="PTHR43763:SF6">
    <property type="entry name" value="XAA-PRO AMINOPEPTIDASE 1"/>
    <property type="match status" value="1"/>
</dbReference>
<organism evidence="7 8">
    <name type="scientific">Anaerorhabdus furcosa</name>
    <dbReference type="NCBI Taxonomy" id="118967"/>
    <lineage>
        <taxon>Bacteria</taxon>
        <taxon>Bacillati</taxon>
        <taxon>Bacillota</taxon>
        <taxon>Erysipelotrichia</taxon>
        <taxon>Erysipelotrichales</taxon>
        <taxon>Erysipelotrichaceae</taxon>
        <taxon>Anaerorhabdus</taxon>
    </lineage>
</organism>
<dbReference type="Proteomes" id="UP000243297">
    <property type="component" value="Unassembled WGS sequence"/>
</dbReference>
<dbReference type="InterPro" id="IPR029149">
    <property type="entry name" value="Creatin/AminoP/Spt16_N"/>
</dbReference>
<dbReference type="InterPro" id="IPR050422">
    <property type="entry name" value="X-Pro_aminopeptidase_P"/>
</dbReference>
<dbReference type="InterPro" id="IPR032416">
    <property type="entry name" value="Peptidase_M24_C"/>
</dbReference>
<dbReference type="CDD" id="cd01085">
    <property type="entry name" value="APP"/>
    <property type="match status" value="1"/>
</dbReference>
<evidence type="ECO:0000256" key="3">
    <source>
        <dbReference type="ARBA" id="ARBA00022801"/>
    </source>
</evidence>
<dbReference type="Pfam" id="PF16189">
    <property type="entry name" value="Creatinase_N_2"/>
    <property type="match status" value="1"/>
</dbReference>
<dbReference type="FunFam" id="3.40.350.10:FF:000003">
    <property type="entry name" value="Xaa-pro aminopeptidase P"/>
    <property type="match status" value="1"/>
</dbReference>
<dbReference type="PANTHER" id="PTHR43763">
    <property type="entry name" value="XAA-PRO AMINOPEPTIDASE 1"/>
    <property type="match status" value="1"/>
</dbReference>
<dbReference type="SUPFAM" id="SSF53092">
    <property type="entry name" value="Creatinase/prolidase N-terminal domain"/>
    <property type="match status" value="2"/>
</dbReference>
<proteinExistence type="inferred from homology"/>
<dbReference type="GO" id="GO:0046872">
    <property type="term" value="F:metal ion binding"/>
    <property type="evidence" value="ECO:0007669"/>
    <property type="project" value="UniProtKB-KW"/>
</dbReference>
<feature type="domain" description="Peptidase M24 C-terminal" evidence="6">
    <location>
        <begin position="536"/>
        <end position="596"/>
    </location>
</feature>
<dbReference type="SUPFAM" id="SSF55920">
    <property type="entry name" value="Creatinase/aminopeptidase"/>
    <property type="match status" value="1"/>
</dbReference>
<dbReference type="EMBL" id="FUWY01000002">
    <property type="protein sequence ID" value="SJZ53916.1"/>
    <property type="molecule type" value="Genomic_DNA"/>
</dbReference>
<dbReference type="InterPro" id="IPR000994">
    <property type="entry name" value="Pept_M24"/>
</dbReference>
<keyword evidence="3" id="KW-0378">Hydrolase</keyword>
<dbReference type="InterPro" id="IPR033740">
    <property type="entry name" value="Pept_M24B"/>
</dbReference>
<evidence type="ECO:0000256" key="1">
    <source>
        <dbReference type="ARBA" id="ARBA00008766"/>
    </source>
</evidence>
<feature type="domain" description="Creatinase N-terminal" evidence="5">
    <location>
        <begin position="7"/>
        <end position="132"/>
    </location>
</feature>
<dbReference type="Gene3D" id="3.40.350.10">
    <property type="entry name" value="Creatinase/prolidase N-terminal domain"/>
    <property type="match status" value="2"/>
</dbReference>
<dbReference type="InterPro" id="IPR000587">
    <property type="entry name" value="Creatinase_N"/>
</dbReference>
<evidence type="ECO:0000259" key="5">
    <source>
        <dbReference type="Pfam" id="PF01321"/>
    </source>
</evidence>
<evidence type="ECO:0000313" key="8">
    <source>
        <dbReference type="Proteomes" id="UP000243297"/>
    </source>
</evidence>
<protein>
    <submittedName>
        <fullName evidence="7">Xaa-Pro aminopeptidase</fullName>
    </submittedName>
</protein>
<dbReference type="AlphaFoldDB" id="A0A1T4LH31"/>